<dbReference type="Gene3D" id="3.40.190.10">
    <property type="entry name" value="Periplasmic binding protein-like II"/>
    <property type="match status" value="2"/>
</dbReference>
<reference evidence="3 4" key="1">
    <citation type="submission" date="2017-04" db="EMBL/GenBank/DDBJ databases">
        <title>Draft genome sequence of Zooshikella ganghwensis VG4 isolated from Red Sea sediments.</title>
        <authorList>
            <person name="Rehman Z."/>
            <person name="Alam I."/>
            <person name="Kamau A."/>
            <person name="Bajic V."/>
            <person name="Leiknes T."/>
        </authorList>
    </citation>
    <scope>NUCLEOTIDE SEQUENCE [LARGE SCALE GENOMIC DNA]</scope>
    <source>
        <strain evidence="3 4">VG4</strain>
    </source>
</reference>
<feature type="domain" description="Solute-binding protein family 3/N-terminal" evidence="2">
    <location>
        <begin position="31"/>
        <end position="245"/>
    </location>
</feature>
<dbReference type="EMBL" id="NDXW01000001">
    <property type="protein sequence ID" value="RDH43263.1"/>
    <property type="molecule type" value="Genomic_DNA"/>
</dbReference>
<comment type="caution">
    <text evidence="3">The sequence shown here is derived from an EMBL/GenBank/DDBJ whole genome shotgun (WGS) entry which is preliminary data.</text>
</comment>
<keyword evidence="1" id="KW-0732">Signal</keyword>
<dbReference type="SMART" id="SM00062">
    <property type="entry name" value="PBPb"/>
    <property type="match status" value="1"/>
</dbReference>
<gene>
    <name evidence="3" type="ORF">B9G39_07315</name>
</gene>
<dbReference type="InterPro" id="IPR001638">
    <property type="entry name" value="Solute-binding_3/MltF_N"/>
</dbReference>
<evidence type="ECO:0000259" key="2">
    <source>
        <dbReference type="SMART" id="SM00062"/>
    </source>
</evidence>
<dbReference type="SUPFAM" id="SSF53850">
    <property type="entry name" value="Periplasmic binding protein-like II"/>
    <property type="match status" value="1"/>
</dbReference>
<name>A0A4P9VJ71_9GAMM</name>
<dbReference type="Pfam" id="PF00497">
    <property type="entry name" value="SBP_bac_3"/>
    <property type="match status" value="1"/>
</dbReference>
<protein>
    <submittedName>
        <fullName evidence="3">Amino acid ABC transporter substrate-binding protein</fullName>
    </submittedName>
</protein>
<dbReference type="PANTHER" id="PTHR38834">
    <property type="entry name" value="PERIPLASMIC SUBSTRATE BINDING PROTEIN FAMILY 3"/>
    <property type="match status" value="1"/>
</dbReference>
<feature type="chain" id="PRO_5020185942" evidence="1">
    <location>
        <begin position="20"/>
        <end position="245"/>
    </location>
</feature>
<dbReference type="AlphaFoldDB" id="A0A4P9VJ71"/>
<organism evidence="3 4">
    <name type="scientific">Zooshikella ganghwensis</name>
    <dbReference type="NCBI Taxonomy" id="202772"/>
    <lineage>
        <taxon>Bacteria</taxon>
        <taxon>Pseudomonadati</taxon>
        <taxon>Pseudomonadota</taxon>
        <taxon>Gammaproteobacteria</taxon>
        <taxon>Oceanospirillales</taxon>
        <taxon>Zooshikellaceae</taxon>
        <taxon>Zooshikella</taxon>
    </lineage>
</organism>
<accession>A0A4P9VJ71</accession>
<sequence length="245" mass="28074">MLRKVMIALTMLFWLNAEAQTFHLVTEPFPPLNMTLLYSSFGRNEKVTGFATDIVRETFQRAGLSLELTLYASWDRALNMALNEPGKGIYSAFRTAERENKFKWVGPLFEEEWIILARKSRNITINQLADLNKYAVGSFEADAITDYLLEKKINVIKAKNDVVNAMKLKIDKIDLWATSSLSGPFIAQRQKMDDIERIFTFSKSGLWLAMNKSTSDETIELLNSALSTLRNEGRIEAIIDKYREK</sequence>
<dbReference type="PANTHER" id="PTHR38834:SF3">
    <property type="entry name" value="SOLUTE-BINDING PROTEIN FAMILY 3_N-TERMINAL DOMAIN-CONTAINING PROTEIN"/>
    <property type="match status" value="1"/>
</dbReference>
<keyword evidence="4" id="KW-1185">Reference proteome</keyword>
<dbReference type="RefSeq" id="WP_094786622.1">
    <property type="nucleotide sequence ID" value="NZ_NDXW01000001.1"/>
</dbReference>
<evidence type="ECO:0000256" key="1">
    <source>
        <dbReference type="SAM" id="SignalP"/>
    </source>
</evidence>
<proteinExistence type="predicted"/>
<evidence type="ECO:0000313" key="3">
    <source>
        <dbReference type="EMBL" id="RDH43263.1"/>
    </source>
</evidence>
<dbReference type="Proteomes" id="UP000257039">
    <property type="component" value="Unassembled WGS sequence"/>
</dbReference>
<evidence type="ECO:0000313" key="4">
    <source>
        <dbReference type="Proteomes" id="UP000257039"/>
    </source>
</evidence>
<feature type="signal peptide" evidence="1">
    <location>
        <begin position="1"/>
        <end position="19"/>
    </location>
</feature>